<dbReference type="PANTHER" id="PTHR42756">
    <property type="entry name" value="TRANSCRIPTIONAL REGULATOR, MARR"/>
    <property type="match status" value="1"/>
</dbReference>
<dbReference type="InterPro" id="IPR036390">
    <property type="entry name" value="WH_DNA-bd_sf"/>
</dbReference>
<evidence type="ECO:0000256" key="3">
    <source>
        <dbReference type="ARBA" id="ARBA00023163"/>
    </source>
</evidence>
<dbReference type="RefSeq" id="WP_166033000.1">
    <property type="nucleotide sequence ID" value="NZ_CP048877.1"/>
</dbReference>
<accession>A0A6G7PYL1</accession>
<evidence type="ECO:0000256" key="1">
    <source>
        <dbReference type="ARBA" id="ARBA00023015"/>
    </source>
</evidence>
<dbReference type="EMBL" id="CP048877">
    <property type="protein sequence ID" value="QIJ72785.1"/>
    <property type="molecule type" value="Genomic_DNA"/>
</dbReference>
<evidence type="ECO:0000313" key="4">
    <source>
        <dbReference type="EMBL" id="QIJ72785.1"/>
    </source>
</evidence>
<dbReference type="PROSITE" id="PS01117">
    <property type="entry name" value="HTH_MARR_1"/>
    <property type="match status" value="1"/>
</dbReference>
<dbReference type="GO" id="GO:0003677">
    <property type="term" value="F:DNA binding"/>
    <property type="evidence" value="ECO:0007669"/>
    <property type="project" value="UniProtKB-KW"/>
</dbReference>
<evidence type="ECO:0000313" key="5">
    <source>
        <dbReference type="Proteomes" id="UP000502179"/>
    </source>
</evidence>
<evidence type="ECO:0000256" key="2">
    <source>
        <dbReference type="ARBA" id="ARBA00023125"/>
    </source>
</evidence>
<dbReference type="InterPro" id="IPR036388">
    <property type="entry name" value="WH-like_DNA-bd_sf"/>
</dbReference>
<protein>
    <submittedName>
        <fullName evidence="4">MarR family transcriptional regulator</fullName>
    </submittedName>
</protein>
<dbReference type="InterPro" id="IPR000835">
    <property type="entry name" value="HTH_MarR-typ"/>
</dbReference>
<keyword evidence="2" id="KW-0238">DNA-binding</keyword>
<dbReference type="AlphaFoldDB" id="A0A6G7PYL1"/>
<dbReference type="PRINTS" id="PR00598">
    <property type="entry name" value="HTHMARR"/>
</dbReference>
<reference evidence="4 5" key="1">
    <citation type="submission" date="2020-02" db="EMBL/GenBank/DDBJ databases">
        <title>Genome analysis of Thermosulfuriphilus ammonigenes ST65T, an anaerobic thermophilic chemolithoautotrophic bacterium isolated from a deep-sea hydrothermal vent.</title>
        <authorList>
            <person name="Slobodkina G."/>
            <person name="Allioux M."/>
            <person name="Merkel A."/>
            <person name="Alain K."/>
            <person name="Jebbar M."/>
            <person name="Slobodkin A."/>
        </authorList>
    </citation>
    <scope>NUCLEOTIDE SEQUENCE [LARGE SCALE GENOMIC DNA]</scope>
    <source>
        <strain evidence="4 5">ST65</strain>
    </source>
</reference>
<dbReference type="SMART" id="SM00347">
    <property type="entry name" value="HTH_MARR"/>
    <property type="match status" value="1"/>
</dbReference>
<dbReference type="SUPFAM" id="SSF46785">
    <property type="entry name" value="Winged helix' DNA-binding domain"/>
    <property type="match status" value="1"/>
</dbReference>
<dbReference type="Pfam" id="PF01047">
    <property type="entry name" value="MarR"/>
    <property type="match status" value="1"/>
</dbReference>
<dbReference type="Gene3D" id="1.10.10.10">
    <property type="entry name" value="Winged helix-like DNA-binding domain superfamily/Winged helix DNA-binding domain"/>
    <property type="match status" value="1"/>
</dbReference>
<organism evidence="4 5">
    <name type="scientific">Thermosulfuriphilus ammonigenes</name>
    <dbReference type="NCBI Taxonomy" id="1936021"/>
    <lineage>
        <taxon>Bacteria</taxon>
        <taxon>Pseudomonadati</taxon>
        <taxon>Thermodesulfobacteriota</taxon>
        <taxon>Thermodesulfobacteria</taxon>
        <taxon>Thermodesulfobacteriales</taxon>
        <taxon>Thermodesulfobacteriaceae</taxon>
        <taxon>Thermosulfuriphilus</taxon>
    </lineage>
</organism>
<gene>
    <name evidence="4" type="ORF">G4V39_11075</name>
</gene>
<keyword evidence="5" id="KW-1185">Reference proteome</keyword>
<dbReference type="InterPro" id="IPR023187">
    <property type="entry name" value="Tscrpt_reg_MarR-type_CS"/>
</dbReference>
<dbReference type="PANTHER" id="PTHR42756:SF1">
    <property type="entry name" value="TRANSCRIPTIONAL REPRESSOR OF EMRAB OPERON"/>
    <property type="match status" value="1"/>
</dbReference>
<name>A0A6G7PYL1_9BACT</name>
<proteinExistence type="predicted"/>
<dbReference type="KEGG" id="tav:G4V39_11075"/>
<keyword evidence="1" id="KW-0805">Transcription regulation</keyword>
<dbReference type="GO" id="GO:0003700">
    <property type="term" value="F:DNA-binding transcription factor activity"/>
    <property type="evidence" value="ECO:0007669"/>
    <property type="project" value="InterPro"/>
</dbReference>
<sequence>MTKPEFTLDRCLGFLANRVYRSFQKEVDRLLQPLGLTTAQFCVLMKLYNQDGITQSALAQKLHIESPTLVRIIDRLEEAGLVRRRPSPKDRRAYRIVLTNRGRELEKQLRKVGETVRSKATRGMTEQESEKLRDYMMLVWENLEAQD</sequence>
<dbReference type="PROSITE" id="PS50995">
    <property type="entry name" value="HTH_MARR_2"/>
    <property type="match status" value="1"/>
</dbReference>
<keyword evidence="3" id="KW-0804">Transcription</keyword>
<dbReference type="Proteomes" id="UP000502179">
    <property type="component" value="Chromosome"/>
</dbReference>